<keyword evidence="6 7" id="KW-0472">Membrane</keyword>
<evidence type="ECO:0000256" key="5">
    <source>
        <dbReference type="ARBA" id="ARBA00022989"/>
    </source>
</evidence>
<feature type="transmembrane region" description="Helical" evidence="7">
    <location>
        <begin position="153"/>
        <end position="177"/>
    </location>
</feature>
<keyword evidence="2 7" id="KW-0813">Transport</keyword>
<evidence type="ECO:0000256" key="2">
    <source>
        <dbReference type="ARBA" id="ARBA00022448"/>
    </source>
</evidence>
<dbReference type="EMBL" id="JBHTOF010000085">
    <property type="protein sequence ID" value="MFD1465828.1"/>
    <property type="molecule type" value="Genomic_DNA"/>
</dbReference>
<dbReference type="Gene3D" id="1.10.3720.10">
    <property type="entry name" value="MetI-like"/>
    <property type="match status" value="1"/>
</dbReference>
<keyword evidence="5 7" id="KW-1133">Transmembrane helix</keyword>
<dbReference type="PANTHER" id="PTHR30193">
    <property type="entry name" value="ABC TRANSPORTER PERMEASE PROTEIN"/>
    <property type="match status" value="1"/>
</dbReference>
<feature type="transmembrane region" description="Helical" evidence="7">
    <location>
        <begin position="230"/>
        <end position="249"/>
    </location>
</feature>
<dbReference type="InterPro" id="IPR000515">
    <property type="entry name" value="MetI-like"/>
</dbReference>
<evidence type="ECO:0000256" key="3">
    <source>
        <dbReference type="ARBA" id="ARBA00022475"/>
    </source>
</evidence>
<sequence>MEKQLRKTPYIFLSPFMLLFVLTIFVPIIISLLFSFMDIRGNSFRFIGLANFKALFRDPLFLKSYVNVLIIMVGTIPFIILFALLFAVLLNNPSIKGKGFFRTVYYLPAVTSLVAVASVFMTFYNPMGILNSFLKVFGIAAVPWLSSPFWGRIAMFIVMIWQNVGYYTILFLGGLQGINPEIYESADIDGATPFVRFFYITIPMLKPVILLSTVLATINGLNTFEIPNIMFSNTYGPGSIALTVGVNLYKTSFEMIDFGKASAIAWSMVLVAAVLSGIQYKVGKK</sequence>
<organism evidence="9 10">
    <name type="scientific">Lapidilactobacillus mulanensis</name>
    <dbReference type="NCBI Taxonomy" id="2485999"/>
    <lineage>
        <taxon>Bacteria</taxon>
        <taxon>Bacillati</taxon>
        <taxon>Bacillota</taxon>
        <taxon>Bacilli</taxon>
        <taxon>Lactobacillales</taxon>
        <taxon>Lactobacillaceae</taxon>
        <taxon>Lapidilactobacillus</taxon>
    </lineage>
</organism>
<keyword evidence="10" id="KW-1185">Reference proteome</keyword>
<dbReference type="PANTHER" id="PTHR30193:SF37">
    <property type="entry name" value="INNER MEMBRANE ABC TRANSPORTER PERMEASE PROTEIN YCJO"/>
    <property type="match status" value="1"/>
</dbReference>
<feature type="domain" description="ABC transmembrane type-1" evidence="8">
    <location>
        <begin position="65"/>
        <end position="279"/>
    </location>
</feature>
<dbReference type="Pfam" id="PF00528">
    <property type="entry name" value="BPD_transp_1"/>
    <property type="match status" value="1"/>
</dbReference>
<comment type="similarity">
    <text evidence="7">Belongs to the binding-protein-dependent transport system permease family.</text>
</comment>
<dbReference type="RefSeq" id="WP_125578634.1">
    <property type="nucleotide sequence ID" value="NZ_JBHTOF010000085.1"/>
</dbReference>
<evidence type="ECO:0000256" key="1">
    <source>
        <dbReference type="ARBA" id="ARBA00004651"/>
    </source>
</evidence>
<evidence type="ECO:0000313" key="10">
    <source>
        <dbReference type="Proteomes" id="UP001597244"/>
    </source>
</evidence>
<feature type="transmembrane region" description="Helical" evidence="7">
    <location>
        <begin position="103"/>
        <end position="123"/>
    </location>
</feature>
<evidence type="ECO:0000256" key="4">
    <source>
        <dbReference type="ARBA" id="ARBA00022692"/>
    </source>
</evidence>
<keyword evidence="4 7" id="KW-0812">Transmembrane</keyword>
<accession>A0ABW4DPS9</accession>
<feature type="transmembrane region" description="Helical" evidence="7">
    <location>
        <begin position="65"/>
        <end position="91"/>
    </location>
</feature>
<dbReference type="InterPro" id="IPR035906">
    <property type="entry name" value="MetI-like_sf"/>
</dbReference>
<comment type="subcellular location">
    <subcellularLocation>
        <location evidence="1 7">Cell membrane</location>
        <topology evidence="1 7">Multi-pass membrane protein</topology>
    </subcellularLocation>
</comment>
<dbReference type="Proteomes" id="UP001597244">
    <property type="component" value="Unassembled WGS sequence"/>
</dbReference>
<comment type="caution">
    <text evidence="9">The sequence shown here is derived from an EMBL/GenBank/DDBJ whole genome shotgun (WGS) entry which is preliminary data.</text>
</comment>
<evidence type="ECO:0000313" key="9">
    <source>
        <dbReference type="EMBL" id="MFD1465828.1"/>
    </source>
</evidence>
<proteinExistence type="inferred from homology"/>
<feature type="transmembrane region" description="Helical" evidence="7">
    <location>
        <begin position="261"/>
        <end position="280"/>
    </location>
</feature>
<feature type="transmembrane region" description="Helical" evidence="7">
    <location>
        <begin position="197"/>
        <end position="218"/>
    </location>
</feature>
<reference evidence="10" key="1">
    <citation type="journal article" date="2019" name="Int. J. Syst. Evol. Microbiol.">
        <title>The Global Catalogue of Microorganisms (GCM) 10K type strain sequencing project: providing services to taxonomists for standard genome sequencing and annotation.</title>
        <authorList>
            <consortium name="The Broad Institute Genomics Platform"/>
            <consortium name="The Broad Institute Genome Sequencing Center for Infectious Disease"/>
            <person name="Wu L."/>
            <person name="Ma J."/>
        </authorList>
    </citation>
    <scope>NUCLEOTIDE SEQUENCE [LARGE SCALE GENOMIC DNA]</scope>
    <source>
        <strain evidence="10">CCM 8951</strain>
    </source>
</reference>
<evidence type="ECO:0000256" key="6">
    <source>
        <dbReference type="ARBA" id="ARBA00023136"/>
    </source>
</evidence>
<protein>
    <submittedName>
        <fullName evidence="9">Carbohydrate ABC transporter permease</fullName>
    </submittedName>
</protein>
<dbReference type="CDD" id="cd06261">
    <property type="entry name" value="TM_PBP2"/>
    <property type="match status" value="1"/>
</dbReference>
<name>A0ABW4DPS9_9LACO</name>
<gene>
    <name evidence="9" type="ORF">ACFQ4L_07115</name>
</gene>
<dbReference type="PROSITE" id="PS50928">
    <property type="entry name" value="ABC_TM1"/>
    <property type="match status" value="1"/>
</dbReference>
<keyword evidence="3" id="KW-1003">Cell membrane</keyword>
<evidence type="ECO:0000256" key="7">
    <source>
        <dbReference type="RuleBase" id="RU363032"/>
    </source>
</evidence>
<evidence type="ECO:0000259" key="8">
    <source>
        <dbReference type="PROSITE" id="PS50928"/>
    </source>
</evidence>
<dbReference type="InterPro" id="IPR051393">
    <property type="entry name" value="ABC_transporter_permease"/>
</dbReference>
<feature type="transmembrane region" description="Helical" evidence="7">
    <location>
        <begin position="12"/>
        <end position="36"/>
    </location>
</feature>
<dbReference type="SUPFAM" id="SSF161098">
    <property type="entry name" value="MetI-like"/>
    <property type="match status" value="1"/>
</dbReference>